<proteinExistence type="predicted"/>
<dbReference type="EMBL" id="CZKA01000050">
    <property type="protein sequence ID" value="CUR58854.1"/>
    <property type="molecule type" value="Genomic_DNA"/>
</dbReference>
<dbReference type="AlphaFoldDB" id="A0A2P2CA32"/>
<dbReference type="Gene3D" id="3.30.530.20">
    <property type="match status" value="1"/>
</dbReference>
<reference evidence="1" key="1">
    <citation type="submission" date="2015-08" db="EMBL/GenBank/DDBJ databases">
        <authorList>
            <person name="Babu N.S."/>
            <person name="Beckwith C.J."/>
            <person name="Beseler K.G."/>
            <person name="Brison A."/>
            <person name="Carone J.V."/>
            <person name="Caskin T.P."/>
            <person name="Diamond M."/>
            <person name="Durham M.E."/>
            <person name="Foxe J.M."/>
            <person name="Go M."/>
            <person name="Henderson B.A."/>
            <person name="Jones I.B."/>
            <person name="McGettigan J.A."/>
            <person name="Micheletti S.J."/>
            <person name="Nasrallah M.E."/>
            <person name="Ortiz D."/>
            <person name="Piller C.R."/>
            <person name="Privatt S.R."/>
            <person name="Schneider S.L."/>
            <person name="Sharp S."/>
            <person name="Smith T.C."/>
            <person name="Stanton J.D."/>
            <person name="Ullery H.E."/>
            <person name="Wilson R.J."/>
            <person name="Serrano M.G."/>
            <person name="Buck G."/>
            <person name="Lee V."/>
            <person name="Wang Y."/>
            <person name="Carvalho R."/>
            <person name="Voegtly L."/>
            <person name="Shi R."/>
            <person name="Duckworth R."/>
            <person name="Johnson A."/>
            <person name="Loviza R."/>
            <person name="Walstead R."/>
            <person name="Shah Z."/>
            <person name="Kiflezghi M."/>
            <person name="Wade K."/>
            <person name="Ball S.L."/>
            <person name="Bradley K.W."/>
            <person name="Asai D.J."/>
            <person name="Bowman C.A."/>
            <person name="Russell D.A."/>
            <person name="Pope W.H."/>
            <person name="Jacobs-Sera D."/>
            <person name="Hendrix R.W."/>
            <person name="Hatfull G.F."/>
        </authorList>
    </citation>
    <scope>NUCLEOTIDE SEQUENCE</scope>
</reference>
<organism evidence="1">
    <name type="scientific">metagenome</name>
    <dbReference type="NCBI Taxonomy" id="256318"/>
    <lineage>
        <taxon>unclassified sequences</taxon>
        <taxon>metagenomes</taxon>
    </lineage>
</organism>
<sequence length="70" mass="7843">MEGGVVVRARLVARDDDRRELTYEMLDGQFPVRSCFSTIRVFSITDTGGSFVEWWGTQAGIRALNNSLTS</sequence>
<dbReference type="InterPro" id="IPR023393">
    <property type="entry name" value="START-like_dom_sf"/>
</dbReference>
<evidence type="ECO:0000313" key="1">
    <source>
        <dbReference type="EMBL" id="CUR58854.1"/>
    </source>
</evidence>
<protein>
    <submittedName>
        <fullName evidence="1">Uncharacterized protein</fullName>
    </submittedName>
</protein>
<dbReference type="SUPFAM" id="SSF55961">
    <property type="entry name" value="Bet v1-like"/>
    <property type="match status" value="1"/>
</dbReference>
<name>A0A2P2CA32_9ZZZZ</name>
<accession>A0A2P2CA32</accession>
<gene>
    <name evidence="1" type="ORF">NOCA2540078</name>
</gene>